<evidence type="ECO:0000313" key="1">
    <source>
        <dbReference type="EMBL" id="GAG94033.1"/>
    </source>
</evidence>
<comment type="caution">
    <text evidence="1">The sequence shown here is derived from an EMBL/GenBank/DDBJ whole genome shotgun (WGS) entry which is preliminary data.</text>
</comment>
<sequence length="73" mass="8564">SAKEYLIKNAKLSIEEFIESLSEDAKNNQYDERIQNDLKSVIKSKENYVKEINEKGCFYLLSSIGFRIFEHTI</sequence>
<organism evidence="1">
    <name type="scientific">marine sediment metagenome</name>
    <dbReference type="NCBI Taxonomy" id="412755"/>
    <lineage>
        <taxon>unclassified sequences</taxon>
        <taxon>metagenomes</taxon>
        <taxon>ecological metagenomes</taxon>
    </lineage>
</organism>
<accession>X1CCN8</accession>
<dbReference type="EMBL" id="BART01028848">
    <property type="protein sequence ID" value="GAG94033.1"/>
    <property type="molecule type" value="Genomic_DNA"/>
</dbReference>
<reference evidence="1" key="1">
    <citation type="journal article" date="2014" name="Front. Microbiol.">
        <title>High frequency of phylogenetically diverse reductive dehalogenase-homologous genes in deep subseafloor sedimentary metagenomes.</title>
        <authorList>
            <person name="Kawai M."/>
            <person name="Futagami T."/>
            <person name="Toyoda A."/>
            <person name="Takaki Y."/>
            <person name="Nishi S."/>
            <person name="Hori S."/>
            <person name="Arai W."/>
            <person name="Tsubouchi T."/>
            <person name="Morono Y."/>
            <person name="Uchiyama I."/>
            <person name="Ito T."/>
            <person name="Fujiyama A."/>
            <person name="Inagaki F."/>
            <person name="Takami H."/>
        </authorList>
    </citation>
    <scope>NUCLEOTIDE SEQUENCE</scope>
    <source>
        <strain evidence="1">Expedition CK06-06</strain>
    </source>
</reference>
<proteinExistence type="predicted"/>
<dbReference type="AlphaFoldDB" id="X1CCN8"/>
<name>X1CCN8_9ZZZZ</name>
<protein>
    <submittedName>
        <fullName evidence="1">Uncharacterized protein</fullName>
    </submittedName>
</protein>
<gene>
    <name evidence="1" type="ORF">S01H4_50762</name>
</gene>
<feature type="non-terminal residue" evidence="1">
    <location>
        <position position="1"/>
    </location>
</feature>